<evidence type="ECO:0000313" key="1">
    <source>
        <dbReference type="EMBL" id="SMC43733.1"/>
    </source>
</evidence>
<proteinExistence type="predicted"/>
<dbReference type="AlphaFoldDB" id="A0A1W1Z5P9"/>
<sequence length="215" mass="22576">MGGDDSTAGNAGTAGQVLVSKGADEAPAWENPLVPTVAPTANGTVIAIDGQLKIAQEIAVQIPTFFQLTGPANVATPIPIGNLTDVIIDNENTYSGNAVTNSFTVSEDGIYQVVMSIQFTSNLTTPGDRPTFYAGVWNNAAGEWIAMGVQSANVSDNGFTGFQYNTLTSSISLLAGEVYSFRIAKTTGSTITMYGYSSGFALPRHASHIMVKRLR</sequence>
<dbReference type="OrthoDB" id="1340359at2"/>
<evidence type="ECO:0008006" key="3">
    <source>
        <dbReference type="Google" id="ProtNLM"/>
    </source>
</evidence>
<dbReference type="EMBL" id="FWXS01000002">
    <property type="protein sequence ID" value="SMC43733.1"/>
    <property type="molecule type" value="Genomic_DNA"/>
</dbReference>
<organism evidence="1 2">
    <name type="scientific">Moheibacter sediminis</name>
    <dbReference type="NCBI Taxonomy" id="1434700"/>
    <lineage>
        <taxon>Bacteria</taxon>
        <taxon>Pseudomonadati</taxon>
        <taxon>Bacteroidota</taxon>
        <taxon>Flavobacteriia</taxon>
        <taxon>Flavobacteriales</taxon>
        <taxon>Weeksellaceae</taxon>
        <taxon>Moheibacter</taxon>
    </lineage>
</organism>
<gene>
    <name evidence="1" type="ORF">SAMN06296427_102219</name>
</gene>
<name>A0A1W1Z5P9_9FLAO</name>
<reference evidence="1 2" key="1">
    <citation type="submission" date="2017-04" db="EMBL/GenBank/DDBJ databases">
        <authorList>
            <person name="Afonso C.L."/>
            <person name="Miller P.J."/>
            <person name="Scott M.A."/>
            <person name="Spackman E."/>
            <person name="Goraichik I."/>
            <person name="Dimitrov K.M."/>
            <person name="Suarez D.L."/>
            <person name="Swayne D.E."/>
        </authorList>
    </citation>
    <scope>NUCLEOTIDE SEQUENCE [LARGE SCALE GENOMIC DNA]</scope>
    <source>
        <strain evidence="1 2">CGMCC 1.12708</strain>
    </source>
</reference>
<evidence type="ECO:0000313" key="2">
    <source>
        <dbReference type="Proteomes" id="UP000192393"/>
    </source>
</evidence>
<dbReference type="STRING" id="1434700.SAMN06296427_102219"/>
<keyword evidence="2" id="KW-1185">Reference proteome</keyword>
<accession>A0A1W1Z5P9</accession>
<dbReference type="Proteomes" id="UP000192393">
    <property type="component" value="Unassembled WGS sequence"/>
</dbReference>
<dbReference type="RefSeq" id="WP_084016383.1">
    <property type="nucleotide sequence ID" value="NZ_FWXS01000002.1"/>
</dbReference>
<protein>
    <recommendedName>
        <fullName evidence="3">C1q domain-containing protein</fullName>
    </recommendedName>
</protein>